<dbReference type="RefSeq" id="XP_041225586.1">
    <property type="nucleotide sequence ID" value="XM_041377019.1"/>
</dbReference>
<dbReference type="Proteomes" id="UP001195769">
    <property type="component" value="Unassembled WGS sequence"/>
</dbReference>
<name>A0AAD4E5B7_9AGAM</name>
<protein>
    <submittedName>
        <fullName evidence="2">Uncharacterized protein</fullName>
    </submittedName>
</protein>
<gene>
    <name evidence="2" type="ORF">F5891DRAFT_980626</name>
</gene>
<feature type="region of interest" description="Disordered" evidence="1">
    <location>
        <begin position="1"/>
        <end position="27"/>
    </location>
</feature>
<comment type="caution">
    <text evidence="2">The sequence shown here is derived from an EMBL/GenBank/DDBJ whole genome shotgun (WGS) entry which is preliminary data.</text>
</comment>
<dbReference type="EMBL" id="JABBWK010000029">
    <property type="protein sequence ID" value="KAG1900010.1"/>
    <property type="molecule type" value="Genomic_DNA"/>
</dbReference>
<evidence type="ECO:0000313" key="3">
    <source>
        <dbReference type="Proteomes" id="UP001195769"/>
    </source>
</evidence>
<evidence type="ECO:0000313" key="2">
    <source>
        <dbReference type="EMBL" id="KAG1900010.1"/>
    </source>
</evidence>
<keyword evidence="3" id="KW-1185">Reference proteome</keyword>
<proteinExistence type="predicted"/>
<reference evidence="2" key="1">
    <citation type="journal article" date="2020" name="New Phytol.">
        <title>Comparative genomics reveals dynamic genome evolution in host specialist ectomycorrhizal fungi.</title>
        <authorList>
            <person name="Lofgren L.A."/>
            <person name="Nguyen N.H."/>
            <person name="Vilgalys R."/>
            <person name="Ruytinx J."/>
            <person name="Liao H.L."/>
            <person name="Branco S."/>
            <person name="Kuo A."/>
            <person name="LaButti K."/>
            <person name="Lipzen A."/>
            <person name="Andreopoulos W."/>
            <person name="Pangilinan J."/>
            <person name="Riley R."/>
            <person name="Hundley H."/>
            <person name="Na H."/>
            <person name="Barry K."/>
            <person name="Grigoriev I.V."/>
            <person name="Stajich J.E."/>
            <person name="Kennedy P.G."/>
        </authorList>
    </citation>
    <scope>NUCLEOTIDE SEQUENCE</scope>
    <source>
        <strain evidence="2">FC203</strain>
    </source>
</reference>
<feature type="compositionally biased region" description="Polar residues" evidence="1">
    <location>
        <begin position="1"/>
        <end position="19"/>
    </location>
</feature>
<organism evidence="2 3">
    <name type="scientific">Suillus fuscotomentosus</name>
    <dbReference type="NCBI Taxonomy" id="1912939"/>
    <lineage>
        <taxon>Eukaryota</taxon>
        <taxon>Fungi</taxon>
        <taxon>Dikarya</taxon>
        <taxon>Basidiomycota</taxon>
        <taxon>Agaricomycotina</taxon>
        <taxon>Agaricomycetes</taxon>
        <taxon>Agaricomycetidae</taxon>
        <taxon>Boletales</taxon>
        <taxon>Suillineae</taxon>
        <taxon>Suillaceae</taxon>
        <taxon>Suillus</taxon>
    </lineage>
</organism>
<sequence>MSRTSNNSSWNDSPSTGHCSTKGKRPGGHYNDPLPHFTLWDASKVFKFATSRFMAIRHAVGKSYVQRTPNVYQLLGKHIMWEAQTAEVQLNFTEVMDIVSKHFQQWVRFQLFCNVSANIGQPEGALLAALPTTMNPQGGPLSKQLLAVRAAAARATDEVRRMIEDKQIEAVIGAESLGHLEEINIGHAMEASRRVVHCVRQMVTTP</sequence>
<accession>A0AAD4E5B7</accession>
<dbReference type="AlphaFoldDB" id="A0AAD4E5B7"/>
<dbReference type="GeneID" id="64671317"/>
<evidence type="ECO:0000256" key="1">
    <source>
        <dbReference type="SAM" id="MobiDB-lite"/>
    </source>
</evidence>